<feature type="non-terminal residue" evidence="1">
    <location>
        <position position="1"/>
    </location>
</feature>
<sequence length="119" mass="14106">NKNHEEWVVQEKAPQYDKALKKRREAYYNKKSLVVQEKFGSARKENLVVQEREKKTSFLAPTKETLTKERLQKKDLLSVKKFNDDSVEIKLSKLLYSLILKRNGDHKPPNMEKWAYQIG</sequence>
<gene>
    <name evidence="1" type="ORF">S01H4_64882</name>
</gene>
<feature type="non-terminal residue" evidence="1">
    <location>
        <position position="119"/>
    </location>
</feature>
<accession>X1EBK6</accession>
<proteinExistence type="predicted"/>
<protein>
    <submittedName>
        <fullName evidence="1">Uncharacterized protein</fullName>
    </submittedName>
</protein>
<organism evidence="1">
    <name type="scientific">marine sediment metagenome</name>
    <dbReference type="NCBI Taxonomy" id="412755"/>
    <lineage>
        <taxon>unclassified sequences</taxon>
        <taxon>metagenomes</taxon>
        <taxon>ecological metagenomes</taxon>
    </lineage>
</organism>
<dbReference type="AlphaFoldDB" id="X1EBK6"/>
<dbReference type="EMBL" id="BART01039493">
    <property type="protein sequence ID" value="GAH14509.1"/>
    <property type="molecule type" value="Genomic_DNA"/>
</dbReference>
<evidence type="ECO:0000313" key="1">
    <source>
        <dbReference type="EMBL" id="GAH14509.1"/>
    </source>
</evidence>
<comment type="caution">
    <text evidence="1">The sequence shown here is derived from an EMBL/GenBank/DDBJ whole genome shotgun (WGS) entry which is preliminary data.</text>
</comment>
<reference evidence="1" key="1">
    <citation type="journal article" date="2014" name="Front. Microbiol.">
        <title>High frequency of phylogenetically diverse reductive dehalogenase-homologous genes in deep subseafloor sedimentary metagenomes.</title>
        <authorList>
            <person name="Kawai M."/>
            <person name="Futagami T."/>
            <person name="Toyoda A."/>
            <person name="Takaki Y."/>
            <person name="Nishi S."/>
            <person name="Hori S."/>
            <person name="Arai W."/>
            <person name="Tsubouchi T."/>
            <person name="Morono Y."/>
            <person name="Uchiyama I."/>
            <person name="Ito T."/>
            <person name="Fujiyama A."/>
            <person name="Inagaki F."/>
            <person name="Takami H."/>
        </authorList>
    </citation>
    <scope>NUCLEOTIDE SEQUENCE</scope>
    <source>
        <strain evidence="1">Expedition CK06-06</strain>
    </source>
</reference>
<name>X1EBK6_9ZZZZ</name>